<reference evidence="2" key="2">
    <citation type="journal article" date="2024" name="Plant">
        <title>Genomic evolution and insights into agronomic trait innovations of Sesamum species.</title>
        <authorList>
            <person name="Miao H."/>
            <person name="Wang L."/>
            <person name="Qu L."/>
            <person name="Liu H."/>
            <person name="Sun Y."/>
            <person name="Le M."/>
            <person name="Wang Q."/>
            <person name="Wei S."/>
            <person name="Zheng Y."/>
            <person name="Lin W."/>
            <person name="Duan Y."/>
            <person name="Cao H."/>
            <person name="Xiong S."/>
            <person name="Wang X."/>
            <person name="Wei L."/>
            <person name="Li C."/>
            <person name="Ma Q."/>
            <person name="Ju M."/>
            <person name="Zhao R."/>
            <person name="Li G."/>
            <person name="Mu C."/>
            <person name="Tian Q."/>
            <person name="Mei H."/>
            <person name="Zhang T."/>
            <person name="Gao T."/>
            <person name="Zhang H."/>
        </authorList>
    </citation>
    <scope>NUCLEOTIDE SEQUENCE</scope>
    <source>
        <strain evidence="2">KEN8</strain>
    </source>
</reference>
<accession>A0AAW2PAX0</accession>
<dbReference type="GO" id="GO:0016746">
    <property type="term" value="F:acyltransferase activity"/>
    <property type="evidence" value="ECO:0007669"/>
    <property type="project" value="UniProtKB-KW"/>
</dbReference>
<dbReference type="PANTHER" id="PTHR10983:SF16">
    <property type="entry name" value="LYSOCARDIOLIPIN ACYLTRANSFERASE 1"/>
    <property type="match status" value="1"/>
</dbReference>
<protein>
    <submittedName>
        <fullName evidence="2">1-acyl-sn-glycerol-3-phosphate acyltransferase 4</fullName>
    </submittedName>
</protein>
<name>A0AAW2PAX0_9LAMI</name>
<dbReference type="CDD" id="cd07990">
    <property type="entry name" value="LPLAT_LCLAT1-like"/>
    <property type="match status" value="1"/>
</dbReference>
<evidence type="ECO:0000313" key="2">
    <source>
        <dbReference type="EMBL" id="KAL0351909.1"/>
    </source>
</evidence>
<comment type="caution">
    <text evidence="2">The sequence shown here is derived from an EMBL/GenBank/DDBJ whole genome shotgun (WGS) entry which is preliminary data.</text>
</comment>
<dbReference type="AlphaFoldDB" id="A0AAW2PAX0"/>
<dbReference type="Pfam" id="PF01553">
    <property type="entry name" value="Acyltransferase"/>
    <property type="match status" value="1"/>
</dbReference>
<dbReference type="PANTHER" id="PTHR10983">
    <property type="entry name" value="1-ACYLGLYCEROL-3-PHOSPHATE ACYLTRANSFERASE-RELATED"/>
    <property type="match status" value="1"/>
</dbReference>
<gene>
    <name evidence="2" type="ORF">Scaly_1579600</name>
</gene>
<keyword evidence="2" id="KW-0012">Acyltransferase</keyword>
<dbReference type="EMBL" id="JACGWM010000009">
    <property type="protein sequence ID" value="KAL0351909.1"/>
    <property type="molecule type" value="Genomic_DNA"/>
</dbReference>
<keyword evidence="2" id="KW-0808">Transferase</keyword>
<dbReference type="SUPFAM" id="SSF69593">
    <property type="entry name" value="Glycerol-3-phosphate (1)-acyltransferase"/>
    <property type="match status" value="1"/>
</dbReference>
<dbReference type="InterPro" id="IPR002123">
    <property type="entry name" value="Plipid/glycerol_acylTrfase"/>
</dbReference>
<feature type="domain" description="Phospholipid/glycerol acyltransferase" evidence="1">
    <location>
        <begin position="2"/>
        <end position="80"/>
    </location>
</feature>
<evidence type="ECO:0000259" key="1">
    <source>
        <dbReference type="Pfam" id="PF01553"/>
    </source>
</evidence>
<sequence>MYLWNLARRNIKCVLMSSLMKLAVFGWGLHLLEFIPVNRKWEFDESTMRSTFADPQDPLQLAVVPEGTDHNEEKCTKNQKVAAVTDARAAPKDKGIPCLL</sequence>
<organism evidence="2">
    <name type="scientific">Sesamum calycinum</name>
    <dbReference type="NCBI Taxonomy" id="2727403"/>
    <lineage>
        <taxon>Eukaryota</taxon>
        <taxon>Viridiplantae</taxon>
        <taxon>Streptophyta</taxon>
        <taxon>Embryophyta</taxon>
        <taxon>Tracheophyta</taxon>
        <taxon>Spermatophyta</taxon>
        <taxon>Magnoliopsida</taxon>
        <taxon>eudicotyledons</taxon>
        <taxon>Gunneridae</taxon>
        <taxon>Pentapetalae</taxon>
        <taxon>asterids</taxon>
        <taxon>lamiids</taxon>
        <taxon>Lamiales</taxon>
        <taxon>Pedaliaceae</taxon>
        <taxon>Sesamum</taxon>
    </lineage>
</organism>
<dbReference type="GO" id="GO:0012505">
    <property type="term" value="C:endomembrane system"/>
    <property type="evidence" value="ECO:0007669"/>
    <property type="project" value="TreeGrafter"/>
</dbReference>
<proteinExistence type="predicted"/>
<reference evidence="2" key="1">
    <citation type="submission" date="2020-06" db="EMBL/GenBank/DDBJ databases">
        <authorList>
            <person name="Li T."/>
            <person name="Hu X."/>
            <person name="Zhang T."/>
            <person name="Song X."/>
            <person name="Zhang H."/>
            <person name="Dai N."/>
            <person name="Sheng W."/>
            <person name="Hou X."/>
            <person name="Wei L."/>
        </authorList>
    </citation>
    <scope>NUCLEOTIDE SEQUENCE</scope>
    <source>
        <strain evidence="2">KEN8</strain>
        <tissue evidence="2">Leaf</tissue>
    </source>
</reference>